<name>A0A5C6F288_9BACT</name>
<keyword evidence="2" id="KW-1185">Reference proteome</keyword>
<organism evidence="1 2">
    <name type="scientific">Rubripirellula tenax</name>
    <dbReference type="NCBI Taxonomy" id="2528015"/>
    <lineage>
        <taxon>Bacteria</taxon>
        <taxon>Pseudomonadati</taxon>
        <taxon>Planctomycetota</taxon>
        <taxon>Planctomycetia</taxon>
        <taxon>Pirellulales</taxon>
        <taxon>Pirellulaceae</taxon>
        <taxon>Rubripirellula</taxon>
    </lineage>
</organism>
<evidence type="ECO:0000313" key="2">
    <source>
        <dbReference type="Proteomes" id="UP000318288"/>
    </source>
</evidence>
<proteinExistence type="predicted"/>
<dbReference type="RefSeq" id="WP_146458888.1">
    <property type="nucleotide sequence ID" value="NZ_SJPW01000004.1"/>
</dbReference>
<protein>
    <submittedName>
        <fullName evidence="1">Uncharacterized protein</fullName>
    </submittedName>
</protein>
<dbReference type="Proteomes" id="UP000318288">
    <property type="component" value="Unassembled WGS sequence"/>
</dbReference>
<reference evidence="1 2" key="1">
    <citation type="submission" date="2019-02" db="EMBL/GenBank/DDBJ databases">
        <title>Deep-cultivation of Planctomycetes and their phenomic and genomic characterization uncovers novel biology.</title>
        <authorList>
            <person name="Wiegand S."/>
            <person name="Jogler M."/>
            <person name="Boedeker C."/>
            <person name="Pinto D."/>
            <person name="Vollmers J."/>
            <person name="Rivas-Marin E."/>
            <person name="Kohn T."/>
            <person name="Peeters S.H."/>
            <person name="Heuer A."/>
            <person name="Rast P."/>
            <person name="Oberbeckmann S."/>
            <person name="Bunk B."/>
            <person name="Jeske O."/>
            <person name="Meyerdierks A."/>
            <person name="Storesund J.E."/>
            <person name="Kallscheuer N."/>
            <person name="Luecker S."/>
            <person name="Lage O.M."/>
            <person name="Pohl T."/>
            <person name="Merkel B.J."/>
            <person name="Hornburger P."/>
            <person name="Mueller R.-W."/>
            <person name="Bruemmer F."/>
            <person name="Labrenz M."/>
            <person name="Spormann A.M."/>
            <person name="Op Den Camp H."/>
            <person name="Overmann J."/>
            <person name="Amann R."/>
            <person name="Jetten M.S.M."/>
            <person name="Mascher T."/>
            <person name="Medema M.H."/>
            <person name="Devos D.P."/>
            <person name="Kaster A.-K."/>
            <person name="Ovreas L."/>
            <person name="Rohde M."/>
            <person name="Galperin M.Y."/>
            <person name="Jogler C."/>
        </authorList>
    </citation>
    <scope>NUCLEOTIDE SEQUENCE [LARGE SCALE GENOMIC DNA]</scope>
    <source>
        <strain evidence="1 2">Poly51</strain>
    </source>
</reference>
<dbReference type="AlphaFoldDB" id="A0A5C6F288"/>
<accession>A0A5C6F288</accession>
<dbReference type="EMBL" id="SJPW01000004">
    <property type="protein sequence ID" value="TWU54724.1"/>
    <property type="molecule type" value="Genomic_DNA"/>
</dbReference>
<sequence length="152" mass="16889">MTVQDQHSPEQLLESAQAGFPGSILSDLVELSDALIARLRHQEEAIQWPIFEVVCQAQNNAVVHAGRTASVARLMRLMKSLEGFESLLAYAIDKHPAGPDLDQTLHEYIGHTEKRKAVVSEMIREAESMTSSDLEPMFVYGPEGSDSTRRAR</sequence>
<gene>
    <name evidence="1" type="ORF">Poly51_34430</name>
</gene>
<evidence type="ECO:0000313" key="1">
    <source>
        <dbReference type="EMBL" id="TWU54724.1"/>
    </source>
</evidence>
<comment type="caution">
    <text evidence="1">The sequence shown here is derived from an EMBL/GenBank/DDBJ whole genome shotgun (WGS) entry which is preliminary data.</text>
</comment>